<feature type="compositionally biased region" description="Low complexity" evidence="2">
    <location>
        <begin position="244"/>
        <end position="262"/>
    </location>
</feature>
<proteinExistence type="predicted"/>
<sequence length="309" mass="32946">MHLVGQISQDLAVAAADNDRHGNEMRLAGDEVLQLQEDLRESERNRESAEQDLQNLDRSLTLACNALRAAQEAGSAAGNVDRDELDRLRRSLQAAQDRERIHIAERDSARSERDAALADLDRLNQTRSQPDPWIATLEQGRGASSEACARATRAQIEAETRVARLSTYPYLDLAMAIFDLTFVMFAGADLDAARRTKPCSISIVAAAVERPVVNLPQAQLIMVPHDSDPDQGSGPSGGALAEDSGSGAPQGSASAPPHAASGRDQPNQDPSNEGSSALGPSDQGQLPTPDPSQQDSAQDGSVQSRSKRA</sequence>
<keyword evidence="4" id="KW-1185">Reference proteome</keyword>
<name>A0A9W6TFY1_9STRA</name>
<feature type="compositionally biased region" description="Polar residues" evidence="2">
    <location>
        <begin position="282"/>
        <end position="309"/>
    </location>
</feature>
<gene>
    <name evidence="3" type="ORF">Plil01_000282800</name>
</gene>
<organism evidence="3 4">
    <name type="scientific">Phytophthora lilii</name>
    <dbReference type="NCBI Taxonomy" id="2077276"/>
    <lineage>
        <taxon>Eukaryota</taxon>
        <taxon>Sar</taxon>
        <taxon>Stramenopiles</taxon>
        <taxon>Oomycota</taxon>
        <taxon>Peronosporomycetes</taxon>
        <taxon>Peronosporales</taxon>
        <taxon>Peronosporaceae</taxon>
        <taxon>Phytophthora</taxon>
    </lineage>
</organism>
<protein>
    <submittedName>
        <fullName evidence="3">Unnamed protein product</fullName>
    </submittedName>
</protein>
<dbReference type="AlphaFoldDB" id="A0A9W6TFY1"/>
<dbReference type="Proteomes" id="UP001165083">
    <property type="component" value="Unassembled WGS sequence"/>
</dbReference>
<feature type="coiled-coil region" evidence="1">
    <location>
        <begin position="25"/>
        <end position="59"/>
    </location>
</feature>
<reference evidence="3" key="1">
    <citation type="submission" date="2023-04" db="EMBL/GenBank/DDBJ databases">
        <title>Phytophthora lilii NBRC 32176.</title>
        <authorList>
            <person name="Ichikawa N."/>
            <person name="Sato H."/>
            <person name="Tonouchi N."/>
        </authorList>
    </citation>
    <scope>NUCLEOTIDE SEQUENCE</scope>
    <source>
        <strain evidence="3">NBRC 32176</strain>
    </source>
</reference>
<feature type="compositionally biased region" description="Polar residues" evidence="2">
    <location>
        <begin position="264"/>
        <end position="275"/>
    </location>
</feature>
<accession>A0A9W6TFY1</accession>
<evidence type="ECO:0000256" key="2">
    <source>
        <dbReference type="SAM" id="MobiDB-lite"/>
    </source>
</evidence>
<evidence type="ECO:0000256" key="1">
    <source>
        <dbReference type="SAM" id="Coils"/>
    </source>
</evidence>
<feature type="region of interest" description="Disordered" evidence="2">
    <location>
        <begin position="223"/>
        <end position="309"/>
    </location>
</feature>
<dbReference type="EMBL" id="BSXW01000105">
    <property type="protein sequence ID" value="GMF12183.1"/>
    <property type="molecule type" value="Genomic_DNA"/>
</dbReference>
<evidence type="ECO:0000313" key="4">
    <source>
        <dbReference type="Proteomes" id="UP001165083"/>
    </source>
</evidence>
<evidence type="ECO:0000313" key="3">
    <source>
        <dbReference type="EMBL" id="GMF12183.1"/>
    </source>
</evidence>
<comment type="caution">
    <text evidence="3">The sequence shown here is derived from an EMBL/GenBank/DDBJ whole genome shotgun (WGS) entry which is preliminary data.</text>
</comment>
<keyword evidence="1" id="KW-0175">Coiled coil</keyword>